<reference evidence="1 2" key="2">
    <citation type="journal article" date="2022" name="Mol. Ecol. Resour.">
        <title>The genomes of chicory, endive, great burdock and yacon provide insights into Asteraceae paleo-polyploidization history and plant inulin production.</title>
        <authorList>
            <person name="Fan W."/>
            <person name="Wang S."/>
            <person name="Wang H."/>
            <person name="Wang A."/>
            <person name="Jiang F."/>
            <person name="Liu H."/>
            <person name="Zhao H."/>
            <person name="Xu D."/>
            <person name="Zhang Y."/>
        </authorList>
    </citation>
    <scope>NUCLEOTIDE SEQUENCE [LARGE SCALE GENOMIC DNA]</scope>
    <source>
        <strain evidence="2">cv. Punajuju</strain>
        <tissue evidence="1">Leaves</tissue>
    </source>
</reference>
<name>A0ACB9DU22_CICIN</name>
<keyword evidence="2" id="KW-1185">Reference proteome</keyword>
<evidence type="ECO:0000313" key="2">
    <source>
        <dbReference type="Proteomes" id="UP001055811"/>
    </source>
</evidence>
<accession>A0ACB9DU22</accession>
<protein>
    <submittedName>
        <fullName evidence="1">Uncharacterized protein</fullName>
    </submittedName>
</protein>
<evidence type="ECO:0000313" key="1">
    <source>
        <dbReference type="EMBL" id="KAI3750179.1"/>
    </source>
</evidence>
<dbReference type="EMBL" id="CM042012">
    <property type="protein sequence ID" value="KAI3750179.1"/>
    <property type="molecule type" value="Genomic_DNA"/>
</dbReference>
<sequence>MSFSIAHSSNNNSDLARLTVSVPISFKAEPVAVETGENPYMARPNHEREPDDKKGSPPEAAAWGTWEELLLAYAVNRFGTNSWDSISSELRKRSTAPIVFTPKHCKQKYEELERRFGQSNGDDADTDDASGTAAATVPWIEELRKLRVAELQRELKNFDVYISSLQLKVKKLTEEEEKNGSGERNKKPDLGQKIDEIEIKNEEEGDNKPPDLVISGEEQVPGVDESDRDNQSMNGSNGNLEAGAEKSEIESSPVRTVDEKPGSSVHSPIEPEDLCKAKPDTKEPVKTEPRDGVSQEPESITESKSEGTVKENSDVQSSASKSMKERSDRVRRGSSKTDERDNEDQSRNSIPVRSLPLIDILQKVHKLGSAFLERRLDRQEKLRYKNLIREHIDFEILQTRLKEGWYSDGNKNFFRDLLLLVNNNFIFFPNESAESIAASGLRKFIMDEMAVKKKQKTDTKSSVKQTSSKSTTLPPKLVPPMIVCKKRSSISAKEIMNEKEVSNEKESAFSLISKKNSKNNNKPVELEEKKRSAAKFLNRMKEGLSTSKNEAADLAAGGGSGNDGGGGGQKRGGEGKRGQRKEADSPAKKGVGRPPKKVAVGGGLVKRNREDGVSESLGLKQAKKKSKKL</sequence>
<comment type="caution">
    <text evidence="1">The sequence shown here is derived from an EMBL/GenBank/DDBJ whole genome shotgun (WGS) entry which is preliminary data.</text>
</comment>
<gene>
    <name evidence="1" type="ORF">L2E82_20807</name>
</gene>
<proteinExistence type="predicted"/>
<dbReference type="Proteomes" id="UP001055811">
    <property type="component" value="Linkage Group LG04"/>
</dbReference>
<organism evidence="1 2">
    <name type="scientific">Cichorium intybus</name>
    <name type="common">Chicory</name>
    <dbReference type="NCBI Taxonomy" id="13427"/>
    <lineage>
        <taxon>Eukaryota</taxon>
        <taxon>Viridiplantae</taxon>
        <taxon>Streptophyta</taxon>
        <taxon>Embryophyta</taxon>
        <taxon>Tracheophyta</taxon>
        <taxon>Spermatophyta</taxon>
        <taxon>Magnoliopsida</taxon>
        <taxon>eudicotyledons</taxon>
        <taxon>Gunneridae</taxon>
        <taxon>Pentapetalae</taxon>
        <taxon>asterids</taxon>
        <taxon>campanulids</taxon>
        <taxon>Asterales</taxon>
        <taxon>Asteraceae</taxon>
        <taxon>Cichorioideae</taxon>
        <taxon>Cichorieae</taxon>
        <taxon>Cichoriinae</taxon>
        <taxon>Cichorium</taxon>
    </lineage>
</organism>
<reference evidence="2" key="1">
    <citation type="journal article" date="2022" name="Mol. Ecol. Resour.">
        <title>The genomes of chicory, endive, great burdock and yacon provide insights into Asteraceae palaeo-polyploidization history and plant inulin production.</title>
        <authorList>
            <person name="Fan W."/>
            <person name="Wang S."/>
            <person name="Wang H."/>
            <person name="Wang A."/>
            <person name="Jiang F."/>
            <person name="Liu H."/>
            <person name="Zhao H."/>
            <person name="Xu D."/>
            <person name="Zhang Y."/>
        </authorList>
    </citation>
    <scope>NUCLEOTIDE SEQUENCE [LARGE SCALE GENOMIC DNA]</scope>
    <source>
        <strain evidence="2">cv. Punajuju</strain>
    </source>
</reference>